<dbReference type="SUPFAM" id="SSF52540">
    <property type="entry name" value="P-loop containing nucleoside triphosphate hydrolases"/>
    <property type="match status" value="1"/>
</dbReference>
<reference evidence="1 2" key="1">
    <citation type="submission" date="2014-12" db="EMBL/GenBank/DDBJ databases">
        <title>Complete genome sequences of three Vibrio cholerae specific bacteriophages.</title>
        <authorList>
            <person name="Bhandare S.G."/>
            <person name="Warry A."/>
            <person name="Emes R.D."/>
            <person name="Hooton S.P.T."/>
            <person name="Barrow P.A."/>
            <person name="Atterbury R.J."/>
        </authorList>
    </citation>
    <scope>NUCLEOTIDE SEQUENCE [LARGE SCALE GENOMIC DNA]</scope>
</reference>
<evidence type="ECO:0000313" key="2">
    <source>
        <dbReference type="Proteomes" id="UP000031803"/>
    </source>
</evidence>
<evidence type="ECO:0000313" key="1">
    <source>
        <dbReference type="EMBL" id="AJF40709.1"/>
    </source>
</evidence>
<dbReference type="Proteomes" id="UP000031803">
    <property type="component" value="Segment"/>
</dbReference>
<dbReference type="OrthoDB" id="3730at10239"/>
<dbReference type="GeneID" id="26625647"/>
<dbReference type="RefSeq" id="YP_009198569.1">
    <property type="nucleotide sequence ID" value="NC_028799.1"/>
</dbReference>
<dbReference type="EMBL" id="KP280062">
    <property type="protein sequence ID" value="AJF40709.1"/>
    <property type="molecule type" value="Genomic_DNA"/>
</dbReference>
<organism evidence="1 2">
    <name type="scientific">Vibrio phage phi 1</name>
    <dbReference type="NCBI Taxonomy" id="1589297"/>
    <lineage>
        <taxon>Viruses</taxon>
        <taxon>Duplodnaviria</taxon>
        <taxon>Heunggongvirae</taxon>
        <taxon>Uroviricota</taxon>
        <taxon>Caudoviricetes</taxon>
        <taxon>Schitoviridae</taxon>
        <taxon>Pacinivirus</taxon>
        <taxon>Pacinivirus phi1</taxon>
    </lineage>
</organism>
<gene>
    <name evidence="1" type="ORF">SBVP1_0051</name>
</gene>
<name>A0A0B5HAG0_9CAUD</name>
<accession>A0A0B5HAG0</accession>
<sequence length="66" mass="7245">MSLNRVTLKQAEKYAKAVIQVKRVPYVAGSPGVGKSKMFEAIARQANLKMVDIRLAQEDPTTINVA</sequence>
<dbReference type="KEGG" id="vg:26625647"/>
<keyword evidence="2" id="KW-1185">Reference proteome</keyword>
<dbReference type="Gene3D" id="3.40.50.300">
    <property type="entry name" value="P-loop containing nucleotide triphosphate hydrolases"/>
    <property type="match status" value="1"/>
</dbReference>
<proteinExistence type="predicted"/>
<dbReference type="InterPro" id="IPR027417">
    <property type="entry name" value="P-loop_NTPase"/>
</dbReference>
<protein>
    <submittedName>
        <fullName evidence="1">Uncharacterized protein</fullName>
    </submittedName>
</protein>